<evidence type="ECO:0000313" key="11">
    <source>
        <dbReference type="EMBL" id="OQV14952.1"/>
    </source>
</evidence>
<accession>A0A1W0WIF1</accession>
<evidence type="ECO:0000256" key="10">
    <source>
        <dbReference type="RuleBase" id="RU363063"/>
    </source>
</evidence>
<dbReference type="Pfam" id="PF01762">
    <property type="entry name" value="Galactosyl_T"/>
    <property type="match status" value="1"/>
</dbReference>
<keyword evidence="7" id="KW-1133">Transmembrane helix</keyword>
<evidence type="ECO:0000256" key="7">
    <source>
        <dbReference type="ARBA" id="ARBA00022989"/>
    </source>
</evidence>
<dbReference type="AlphaFoldDB" id="A0A1W0WIF1"/>
<evidence type="ECO:0000256" key="1">
    <source>
        <dbReference type="ARBA" id="ARBA00004323"/>
    </source>
</evidence>
<keyword evidence="6" id="KW-0735">Signal-anchor</keyword>
<evidence type="ECO:0000256" key="8">
    <source>
        <dbReference type="ARBA" id="ARBA00023034"/>
    </source>
</evidence>
<evidence type="ECO:0000313" key="12">
    <source>
        <dbReference type="Proteomes" id="UP000192578"/>
    </source>
</evidence>
<dbReference type="GO" id="GO:0016758">
    <property type="term" value="F:hexosyltransferase activity"/>
    <property type="evidence" value="ECO:0007669"/>
    <property type="project" value="InterPro"/>
</dbReference>
<gene>
    <name evidence="11" type="ORF">BV898_10856</name>
</gene>
<reference evidence="12" key="1">
    <citation type="submission" date="2017-01" db="EMBL/GenBank/DDBJ databases">
        <title>Comparative genomics of anhydrobiosis in the tardigrade Hypsibius dujardini.</title>
        <authorList>
            <person name="Yoshida Y."/>
            <person name="Koutsovoulos G."/>
            <person name="Laetsch D."/>
            <person name="Stevens L."/>
            <person name="Kumar S."/>
            <person name="Horikawa D."/>
            <person name="Ishino K."/>
            <person name="Komine S."/>
            <person name="Tomita M."/>
            <person name="Blaxter M."/>
            <person name="Arakawa K."/>
        </authorList>
    </citation>
    <scope>NUCLEOTIDE SEQUENCE [LARGE SCALE GENOMIC DNA]</scope>
    <source>
        <strain evidence="12">Z151</strain>
    </source>
</reference>
<proteinExistence type="inferred from homology"/>
<protein>
    <recommendedName>
        <fullName evidence="10">Hexosyltransferase</fullName>
        <ecNumber evidence="10">2.4.1.-</ecNumber>
    </recommendedName>
</protein>
<keyword evidence="9" id="KW-0472">Membrane</keyword>
<keyword evidence="4" id="KW-0808">Transferase</keyword>
<evidence type="ECO:0000256" key="2">
    <source>
        <dbReference type="ARBA" id="ARBA00008661"/>
    </source>
</evidence>
<comment type="caution">
    <text evidence="11">The sequence shown here is derived from an EMBL/GenBank/DDBJ whole genome shotgun (WGS) entry which is preliminary data.</text>
</comment>
<dbReference type="EC" id="2.4.1.-" evidence="10"/>
<name>A0A1W0WIF1_HYPEX</name>
<keyword evidence="8 10" id="KW-0333">Golgi apparatus</keyword>
<dbReference type="OrthoDB" id="2139606at2759"/>
<comment type="subcellular location">
    <subcellularLocation>
        <location evidence="1 10">Golgi apparatus membrane</location>
        <topology evidence="1 10">Single-pass type II membrane protein</topology>
    </subcellularLocation>
</comment>
<dbReference type="EMBL" id="MTYJ01000096">
    <property type="protein sequence ID" value="OQV14952.1"/>
    <property type="molecule type" value="Genomic_DNA"/>
</dbReference>
<dbReference type="PANTHER" id="PTHR11214">
    <property type="entry name" value="BETA-1,3-N-ACETYLGLUCOSAMINYLTRANSFERASE"/>
    <property type="match status" value="1"/>
</dbReference>
<keyword evidence="5" id="KW-0812">Transmembrane</keyword>
<dbReference type="PANTHER" id="PTHR11214:SF3">
    <property type="entry name" value="BETA-1,3-GALACTOSYLTRANSFERASE 6"/>
    <property type="match status" value="1"/>
</dbReference>
<organism evidence="11 12">
    <name type="scientific">Hypsibius exemplaris</name>
    <name type="common">Freshwater tardigrade</name>
    <dbReference type="NCBI Taxonomy" id="2072580"/>
    <lineage>
        <taxon>Eukaryota</taxon>
        <taxon>Metazoa</taxon>
        <taxon>Ecdysozoa</taxon>
        <taxon>Tardigrada</taxon>
        <taxon>Eutardigrada</taxon>
        <taxon>Parachela</taxon>
        <taxon>Hypsibioidea</taxon>
        <taxon>Hypsibiidae</taxon>
        <taxon>Hypsibius</taxon>
    </lineage>
</organism>
<dbReference type="Gene3D" id="3.90.550.50">
    <property type="match status" value="1"/>
</dbReference>
<keyword evidence="12" id="KW-1185">Reference proteome</keyword>
<comment type="similarity">
    <text evidence="2 10">Belongs to the glycosyltransferase 31 family.</text>
</comment>
<keyword evidence="3 10" id="KW-0328">Glycosyltransferase</keyword>
<evidence type="ECO:0000256" key="4">
    <source>
        <dbReference type="ARBA" id="ARBA00022679"/>
    </source>
</evidence>
<dbReference type="Proteomes" id="UP000192578">
    <property type="component" value="Unassembled WGS sequence"/>
</dbReference>
<evidence type="ECO:0000256" key="9">
    <source>
        <dbReference type="ARBA" id="ARBA00023136"/>
    </source>
</evidence>
<sequence length="279" mass="30935">MVLFISSRPSDFNRRISIRGTWGRIAGSCSVKVIFGFGKTGEKSGLLERKIAKESRQFGDILQSAAVRDGYRNQTRLVMAFFRYAARECEGTRLVGKADDDIWINFPAILPVLESITSAAYIAGYFFPNGTAVLRDPVHPQSLSRADRETNHYPAYASGAFYALPLRLLGRILSAAENLKVHWIDDAFLTGDVVEAINGNASLWSLPDDRSLIRRIGLNGYTALPDFQTSDGCRLLGSTLIHKVSPEMQRWLHEVPCLSKLHRCRLDGGASSIRTTPTS</sequence>
<evidence type="ECO:0000256" key="3">
    <source>
        <dbReference type="ARBA" id="ARBA00022676"/>
    </source>
</evidence>
<dbReference type="InterPro" id="IPR002659">
    <property type="entry name" value="Glyco_trans_31"/>
</dbReference>
<dbReference type="GO" id="GO:0006493">
    <property type="term" value="P:protein O-linked glycosylation"/>
    <property type="evidence" value="ECO:0007669"/>
    <property type="project" value="TreeGrafter"/>
</dbReference>
<evidence type="ECO:0000256" key="6">
    <source>
        <dbReference type="ARBA" id="ARBA00022968"/>
    </source>
</evidence>
<evidence type="ECO:0000256" key="5">
    <source>
        <dbReference type="ARBA" id="ARBA00022692"/>
    </source>
</evidence>
<dbReference type="GO" id="GO:0000139">
    <property type="term" value="C:Golgi membrane"/>
    <property type="evidence" value="ECO:0007669"/>
    <property type="project" value="UniProtKB-SubCell"/>
</dbReference>